<reference evidence="1 2" key="1">
    <citation type="journal article" date="2020" name="Mol. Biol. Evol.">
        <title>Distinct Expression and Methylation Patterns for Genes with Different Fates following a Single Whole-Genome Duplication in Flowering Plants.</title>
        <authorList>
            <person name="Shi T."/>
            <person name="Rahmani R.S."/>
            <person name="Gugger P.F."/>
            <person name="Wang M."/>
            <person name="Li H."/>
            <person name="Zhang Y."/>
            <person name="Li Z."/>
            <person name="Wang Q."/>
            <person name="Van de Peer Y."/>
            <person name="Marchal K."/>
            <person name="Chen J."/>
        </authorList>
    </citation>
    <scope>NUCLEOTIDE SEQUENCE [LARGE SCALE GENOMIC DNA]</scope>
    <source>
        <tissue evidence="1">Leaf</tissue>
    </source>
</reference>
<organism evidence="1 2">
    <name type="scientific">Nelumbo nucifera</name>
    <name type="common">Sacred lotus</name>
    <dbReference type="NCBI Taxonomy" id="4432"/>
    <lineage>
        <taxon>Eukaryota</taxon>
        <taxon>Viridiplantae</taxon>
        <taxon>Streptophyta</taxon>
        <taxon>Embryophyta</taxon>
        <taxon>Tracheophyta</taxon>
        <taxon>Spermatophyta</taxon>
        <taxon>Magnoliopsida</taxon>
        <taxon>Proteales</taxon>
        <taxon>Nelumbonaceae</taxon>
        <taxon>Nelumbo</taxon>
    </lineage>
</organism>
<dbReference type="AlphaFoldDB" id="A0A822YVL6"/>
<evidence type="ECO:0000313" key="2">
    <source>
        <dbReference type="Proteomes" id="UP000607653"/>
    </source>
</evidence>
<sequence length="84" mass="10078">MEITEFLWKFQNHTEILLYLFTLCFRRVYSTVFNLLVMDTFSQVCSSKYRSNYQVRVLKSLEFPFLGGLCDTIILKKLKNHKKT</sequence>
<dbReference type="EMBL" id="DUZY01000004">
    <property type="protein sequence ID" value="DAD36153.1"/>
    <property type="molecule type" value="Genomic_DNA"/>
</dbReference>
<name>A0A822YVL6_NELNU</name>
<dbReference type="Proteomes" id="UP000607653">
    <property type="component" value="Unassembled WGS sequence"/>
</dbReference>
<accession>A0A822YVL6</accession>
<evidence type="ECO:0000313" key="1">
    <source>
        <dbReference type="EMBL" id="DAD36153.1"/>
    </source>
</evidence>
<comment type="caution">
    <text evidence="1">The sequence shown here is derived from an EMBL/GenBank/DDBJ whole genome shotgun (WGS) entry which is preliminary data.</text>
</comment>
<proteinExistence type="predicted"/>
<gene>
    <name evidence="1" type="ORF">HUJ06_006793</name>
</gene>
<keyword evidence="2" id="KW-1185">Reference proteome</keyword>
<protein>
    <submittedName>
        <fullName evidence="1">Uncharacterized protein</fullName>
    </submittedName>
</protein>